<accession>A0A6M4IW99</accession>
<dbReference type="GO" id="GO:0004180">
    <property type="term" value="F:carboxypeptidase activity"/>
    <property type="evidence" value="ECO:0007669"/>
    <property type="project" value="UniProtKB-KW"/>
</dbReference>
<dbReference type="SUPFAM" id="SSF49464">
    <property type="entry name" value="Carboxypeptidase regulatory domain-like"/>
    <property type="match status" value="2"/>
</dbReference>
<evidence type="ECO:0000313" key="1">
    <source>
        <dbReference type="EMBL" id="QJR37162.1"/>
    </source>
</evidence>
<evidence type="ECO:0000313" key="2">
    <source>
        <dbReference type="Proteomes" id="UP000500938"/>
    </source>
</evidence>
<keyword evidence="2" id="KW-1185">Reference proteome</keyword>
<dbReference type="InterPro" id="IPR008969">
    <property type="entry name" value="CarboxyPept-like_regulatory"/>
</dbReference>
<dbReference type="AlphaFoldDB" id="A0A6M4IW99"/>
<organism evidence="1 2">
    <name type="scientific">Gemmatimonas groenlandica</name>
    <dbReference type="NCBI Taxonomy" id="2732249"/>
    <lineage>
        <taxon>Bacteria</taxon>
        <taxon>Pseudomonadati</taxon>
        <taxon>Gemmatimonadota</taxon>
        <taxon>Gemmatimonadia</taxon>
        <taxon>Gemmatimonadales</taxon>
        <taxon>Gemmatimonadaceae</taxon>
        <taxon>Gemmatimonas</taxon>
    </lineage>
</organism>
<reference evidence="1 2" key="1">
    <citation type="submission" date="2020-05" db="EMBL/GenBank/DDBJ databases">
        <title>Complete genome sequence of Gemmatimonas greenlandica TET16.</title>
        <authorList>
            <person name="Zeng Y."/>
        </authorList>
    </citation>
    <scope>NUCLEOTIDE SEQUENCE [LARGE SCALE GENOMIC DNA]</scope>
    <source>
        <strain evidence="1 2">TET16</strain>
    </source>
</reference>
<keyword evidence="1" id="KW-0378">Hydrolase</keyword>
<sequence>MRLAAQAPAGSHSLRGVVFDSVRGAPLADALVQISATNERAYAISSRSNARGEFVFDSLRTGSYLIGFLHPRLDSLLLAPSLRLVVIGGASTQPVALAIPSEATLLMTFCGANAASPTVMLGRVRSTDASRVRADASIRAEWSELAMTAQSISTSPRSATARAGQDGAFALCGLPPDVRLYMRASVGRDSSPALAIDAPSSGLLLHSLWVSPRESSARAITRGTVRSVEEKPIAGARLSVRGNASTVTSDASGAFALPASPLGTRMLDIEAVGFQSQHIPINILSGDVAALNIELSPHLPTLATVRVTARMTAINERRNKHLASFLDDSTIARRRPGHIADAVRGMPGVLLINADASRGTFSERRAFASRATDPGTFGDRIMLGTPRKSCEPAVFVDGVRQRVTTTGDVDALVDVQEIRTIELYRWGWEVPQQFDAPTECGALLIWRK</sequence>
<keyword evidence="1" id="KW-0121">Carboxypeptidase</keyword>
<dbReference type="Pfam" id="PF13620">
    <property type="entry name" value="CarboxypepD_reg"/>
    <property type="match status" value="1"/>
</dbReference>
<dbReference type="KEGG" id="ggr:HKW67_17375"/>
<dbReference type="Proteomes" id="UP000500938">
    <property type="component" value="Chromosome"/>
</dbReference>
<dbReference type="EMBL" id="CP053085">
    <property type="protein sequence ID" value="QJR37162.1"/>
    <property type="molecule type" value="Genomic_DNA"/>
</dbReference>
<gene>
    <name evidence="1" type="ORF">HKW67_17375</name>
</gene>
<protein>
    <submittedName>
        <fullName evidence="1">Carboxypeptidase regulatory-like domain-containing protein</fullName>
    </submittedName>
</protein>
<dbReference type="Gene3D" id="2.60.40.1120">
    <property type="entry name" value="Carboxypeptidase-like, regulatory domain"/>
    <property type="match status" value="1"/>
</dbReference>
<keyword evidence="1" id="KW-0645">Protease</keyword>
<proteinExistence type="predicted"/>
<name>A0A6M4IW99_9BACT</name>